<feature type="transmembrane region" description="Helical" evidence="1">
    <location>
        <begin position="23"/>
        <end position="42"/>
    </location>
</feature>
<dbReference type="RefSeq" id="WP_182155425.1">
    <property type="nucleotide sequence ID" value="NZ_JACEZU010000009.1"/>
</dbReference>
<dbReference type="Proteomes" id="UP000573499">
    <property type="component" value="Unassembled WGS sequence"/>
</dbReference>
<keyword evidence="1" id="KW-0472">Membrane</keyword>
<name>A0A7W2ILT4_9BURK</name>
<dbReference type="EMBL" id="JACEZU010000009">
    <property type="protein sequence ID" value="MBA5689145.1"/>
    <property type="molecule type" value="Genomic_DNA"/>
</dbReference>
<comment type="caution">
    <text evidence="2">The sequence shown here is derived from an EMBL/GenBank/DDBJ whole genome shotgun (WGS) entry which is preliminary data.</text>
</comment>
<protein>
    <submittedName>
        <fullName evidence="2">Uncharacterized protein</fullName>
    </submittedName>
</protein>
<organism evidence="2 3">
    <name type="scientific">Rugamonas apoptosis</name>
    <dbReference type="NCBI Taxonomy" id="2758570"/>
    <lineage>
        <taxon>Bacteria</taxon>
        <taxon>Pseudomonadati</taxon>
        <taxon>Pseudomonadota</taxon>
        <taxon>Betaproteobacteria</taxon>
        <taxon>Burkholderiales</taxon>
        <taxon>Oxalobacteraceae</taxon>
        <taxon>Telluria group</taxon>
        <taxon>Rugamonas</taxon>
    </lineage>
</organism>
<dbReference type="AlphaFoldDB" id="A0A7W2ILT4"/>
<evidence type="ECO:0000313" key="3">
    <source>
        <dbReference type="Proteomes" id="UP000573499"/>
    </source>
</evidence>
<proteinExistence type="predicted"/>
<keyword evidence="1" id="KW-0812">Transmembrane</keyword>
<evidence type="ECO:0000313" key="2">
    <source>
        <dbReference type="EMBL" id="MBA5689145.1"/>
    </source>
</evidence>
<keyword evidence="1" id="KW-1133">Transmembrane helix</keyword>
<accession>A0A7W2ILT4</accession>
<evidence type="ECO:0000256" key="1">
    <source>
        <dbReference type="SAM" id="Phobius"/>
    </source>
</evidence>
<gene>
    <name evidence="2" type="ORF">H3H39_19055</name>
</gene>
<reference evidence="2 3" key="1">
    <citation type="submission" date="2020-07" db="EMBL/GenBank/DDBJ databases">
        <title>Novel species isolated from subtropical streams in China.</title>
        <authorList>
            <person name="Lu H."/>
        </authorList>
    </citation>
    <scope>NUCLEOTIDE SEQUENCE [LARGE SCALE GENOMIC DNA]</scope>
    <source>
        <strain evidence="2 3">LX47W</strain>
    </source>
</reference>
<sequence length="105" mass="11692">MKEQCFLPIDVKENMDKLFAAEVIVPFLAGGLVTWFFSWLYYARAGRELQQEAGELRRLNGVLLRGLENAGLMKVARDDQGNATGLIIEAEVTARAKATMTTNVE</sequence>
<keyword evidence="3" id="KW-1185">Reference proteome</keyword>